<evidence type="ECO:0000259" key="1">
    <source>
        <dbReference type="Pfam" id="PF04230"/>
    </source>
</evidence>
<evidence type="ECO:0000313" key="2">
    <source>
        <dbReference type="EMBL" id="MCK9794831.1"/>
    </source>
</evidence>
<dbReference type="Pfam" id="PF04230">
    <property type="entry name" value="PS_pyruv_trans"/>
    <property type="match status" value="1"/>
</dbReference>
<comment type="caution">
    <text evidence="2">The sequence shown here is derived from an EMBL/GenBank/DDBJ whole genome shotgun (WGS) entry which is preliminary data.</text>
</comment>
<dbReference type="RefSeq" id="WP_416344692.1">
    <property type="nucleotide sequence ID" value="NZ_JALQCY010000004.1"/>
</dbReference>
<proteinExistence type="predicted"/>
<keyword evidence="3" id="KW-1185">Reference proteome</keyword>
<gene>
    <name evidence="2" type="ORF">M1843_13855</name>
</gene>
<dbReference type="InterPro" id="IPR007345">
    <property type="entry name" value="Polysacch_pyruvyl_Trfase"/>
</dbReference>
<accession>A0ABT0J5Q6</accession>
<dbReference type="PANTHER" id="PTHR36836:SF1">
    <property type="entry name" value="COLANIC ACID BIOSYNTHESIS PROTEIN WCAK"/>
    <property type="match status" value="1"/>
</dbReference>
<name>A0ABT0J5Q6_9MICO</name>
<keyword evidence="2" id="KW-0808">Transferase</keyword>
<reference evidence="2 3" key="1">
    <citation type="submission" date="2022-02" db="EMBL/GenBank/DDBJ databases">
        <title>The car tank lid bacteriome: a reservoir of bacteria with potential in bioremediation of fuel.</title>
        <authorList>
            <person name="Vidal-Verdu A."/>
            <person name="Gomez-Martinez D."/>
            <person name="Latorre-Perez A."/>
            <person name="Pereto J."/>
            <person name="Porcar M."/>
        </authorList>
    </citation>
    <scope>NUCLEOTIDE SEQUENCE [LARGE SCALE GENOMIC DNA]</scope>
    <source>
        <strain evidence="2 3">4D.3</strain>
    </source>
</reference>
<dbReference type="EMBL" id="JALQCY010000004">
    <property type="protein sequence ID" value="MCK9794831.1"/>
    <property type="molecule type" value="Genomic_DNA"/>
</dbReference>
<dbReference type="GO" id="GO:0016740">
    <property type="term" value="F:transferase activity"/>
    <property type="evidence" value="ECO:0007669"/>
    <property type="project" value="UniProtKB-KW"/>
</dbReference>
<sequence>MTRAPRGVTGTGGPRVALFGEVGVGNLGNDASFAACARLLRERVPGARIAAMGRDVGLAGAGSVAGVEGIHGYDDAVPLGSALGLRLRRSGRTGPVARTLSKLADLGHLVRVVGDFDAVVVPGTGVLEREHRRGPGGVLVWLVLLAVACRVRGVPLAWFAIGGSSYASRWPAWTAGLAARGARHRTFRDVETRDALPAWSAAADDVVTHDVVLGRDEAVAGDAPPGRPAGVRTVAVGVIDHDPPGPSGAELRRRYVARVAGLVRMLTRTGFAVELVSADRADREAVAAVLAALDEGRDDAPAVGTGGGAAPQDLAPVTVVPAEEGDLDALIARLAAADVVVASRYHVLVAAALARRPVVALSHADKDGALLRRAGLERYLVPIDDLEPERIAGLVSAAHADGERVAGLLDALCRAGHASVHAEADRLVDVLGLAPGGRAGGRARDLAREAS</sequence>
<feature type="domain" description="Polysaccharide pyruvyl transferase" evidence="1">
    <location>
        <begin position="26"/>
        <end position="363"/>
    </location>
</feature>
<dbReference type="Proteomes" id="UP001651050">
    <property type="component" value="Unassembled WGS sequence"/>
</dbReference>
<protein>
    <submittedName>
        <fullName evidence="2">Polysaccharide pyruvyl transferase family protein</fullName>
    </submittedName>
</protein>
<dbReference type="PANTHER" id="PTHR36836">
    <property type="entry name" value="COLANIC ACID BIOSYNTHESIS PROTEIN WCAK"/>
    <property type="match status" value="1"/>
</dbReference>
<organism evidence="2 3">
    <name type="scientific">Isoptericola peretonis</name>
    <dbReference type="NCBI Taxonomy" id="2918523"/>
    <lineage>
        <taxon>Bacteria</taxon>
        <taxon>Bacillati</taxon>
        <taxon>Actinomycetota</taxon>
        <taxon>Actinomycetes</taxon>
        <taxon>Micrococcales</taxon>
        <taxon>Promicromonosporaceae</taxon>
        <taxon>Isoptericola</taxon>
    </lineage>
</organism>
<evidence type="ECO:0000313" key="3">
    <source>
        <dbReference type="Proteomes" id="UP001651050"/>
    </source>
</evidence>